<accession>A0AAN9Y3U0</accession>
<keyword evidence="7" id="KW-1015">Disulfide bond</keyword>
<keyword evidence="11" id="KW-1185">Reference proteome</keyword>
<protein>
    <recommendedName>
        <fullName evidence="9">Ig-like domain-containing protein</fullName>
    </recommendedName>
</protein>
<evidence type="ECO:0000256" key="4">
    <source>
        <dbReference type="ARBA" id="ARBA00022729"/>
    </source>
</evidence>
<comment type="caution">
    <text evidence="10">The sequence shown here is derived from an EMBL/GenBank/DDBJ whole genome shotgun (WGS) entry which is preliminary data.</text>
</comment>
<dbReference type="InterPro" id="IPR055414">
    <property type="entry name" value="LRR_R13L4/SHOC2-like"/>
</dbReference>
<dbReference type="PROSITE" id="PS51450">
    <property type="entry name" value="LRR"/>
    <property type="match status" value="8"/>
</dbReference>
<evidence type="ECO:0000256" key="2">
    <source>
        <dbReference type="ARBA" id="ARBA00022475"/>
    </source>
</evidence>
<dbReference type="GO" id="GO:0005886">
    <property type="term" value="C:plasma membrane"/>
    <property type="evidence" value="ECO:0007669"/>
    <property type="project" value="UniProtKB-SubCell"/>
</dbReference>
<dbReference type="SUPFAM" id="SSF52058">
    <property type="entry name" value="L domain-like"/>
    <property type="match status" value="4"/>
</dbReference>
<evidence type="ECO:0000313" key="10">
    <source>
        <dbReference type="EMBL" id="KAK7590207.1"/>
    </source>
</evidence>
<evidence type="ECO:0000256" key="5">
    <source>
        <dbReference type="ARBA" id="ARBA00022737"/>
    </source>
</evidence>
<organism evidence="10 11">
    <name type="scientific">Parthenolecanium corni</name>
    <dbReference type="NCBI Taxonomy" id="536013"/>
    <lineage>
        <taxon>Eukaryota</taxon>
        <taxon>Metazoa</taxon>
        <taxon>Ecdysozoa</taxon>
        <taxon>Arthropoda</taxon>
        <taxon>Hexapoda</taxon>
        <taxon>Insecta</taxon>
        <taxon>Pterygota</taxon>
        <taxon>Neoptera</taxon>
        <taxon>Paraneoptera</taxon>
        <taxon>Hemiptera</taxon>
        <taxon>Sternorrhyncha</taxon>
        <taxon>Coccoidea</taxon>
        <taxon>Coccidae</taxon>
        <taxon>Parthenolecanium</taxon>
    </lineage>
</organism>
<dbReference type="SMART" id="SM00365">
    <property type="entry name" value="LRR_SD22"/>
    <property type="match status" value="9"/>
</dbReference>
<dbReference type="InterPro" id="IPR003591">
    <property type="entry name" value="Leu-rich_rpt_typical-subtyp"/>
</dbReference>
<dbReference type="SMART" id="SM00369">
    <property type="entry name" value="LRR_TYP"/>
    <property type="match status" value="24"/>
</dbReference>
<gene>
    <name evidence="10" type="ORF">V9T40_001820</name>
</gene>
<feature type="chain" id="PRO_5043034990" description="Ig-like domain-containing protein" evidence="8">
    <location>
        <begin position="17"/>
        <end position="1356"/>
    </location>
</feature>
<evidence type="ECO:0000256" key="6">
    <source>
        <dbReference type="ARBA" id="ARBA00023136"/>
    </source>
</evidence>
<dbReference type="InterPro" id="IPR003599">
    <property type="entry name" value="Ig_sub"/>
</dbReference>
<dbReference type="InterPro" id="IPR050541">
    <property type="entry name" value="LRR_TM_domain-containing"/>
</dbReference>
<keyword evidence="3" id="KW-0433">Leucine-rich repeat</keyword>
<dbReference type="Pfam" id="PF23598">
    <property type="entry name" value="LRR_14"/>
    <property type="match status" value="1"/>
</dbReference>
<dbReference type="Gene3D" id="3.80.10.10">
    <property type="entry name" value="Ribonuclease Inhibitor"/>
    <property type="match status" value="7"/>
</dbReference>
<evidence type="ECO:0000256" key="8">
    <source>
        <dbReference type="SAM" id="SignalP"/>
    </source>
</evidence>
<dbReference type="EMBL" id="JBBCAQ010000022">
    <property type="protein sequence ID" value="KAK7590207.1"/>
    <property type="molecule type" value="Genomic_DNA"/>
</dbReference>
<dbReference type="PANTHER" id="PTHR24369">
    <property type="entry name" value="ANTIGEN BSP, PUTATIVE-RELATED"/>
    <property type="match status" value="1"/>
</dbReference>
<dbReference type="InterPro" id="IPR001611">
    <property type="entry name" value="Leu-rich_rpt"/>
</dbReference>
<dbReference type="SMART" id="SM00409">
    <property type="entry name" value="IG"/>
    <property type="match status" value="1"/>
</dbReference>
<dbReference type="GO" id="GO:0048468">
    <property type="term" value="P:cell development"/>
    <property type="evidence" value="ECO:0007669"/>
    <property type="project" value="UniProtKB-ARBA"/>
</dbReference>
<comment type="subcellular location">
    <subcellularLocation>
        <location evidence="1">Cell membrane</location>
    </subcellularLocation>
</comment>
<dbReference type="InterPro" id="IPR032675">
    <property type="entry name" value="LRR_dom_sf"/>
</dbReference>
<dbReference type="PROSITE" id="PS50835">
    <property type="entry name" value="IG_LIKE"/>
    <property type="match status" value="1"/>
</dbReference>
<dbReference type="Pfam" id="PF13855">
    <property type="entry name" value="LRR_8"/>
    <property type="match status" value="5"/>
</dbReference>
<evidence type="ECO:0000256" key="1">
    <source>
        <dbReference type="ARBA" id="ARBA00004236"/>
    </source>
</evidence>
<evidence type="ECO:0000256" key="3">
    <source>
        <dbReference type="ARBA" id="ARBA00022614"/>
    </source>
</evidence>
<evidence type="ECO:0000259" key="9">
    <source>
        <dbReference type="PROSITE" id="PS50835"/>
    </source>
</evidence>
<keyword evidence="5" id="KW-0677">Repeat</keyword>
<dbReference type="Proteomes" id="UP001367676">
    <property type="component" value="Unassembled WGS sequence"/>
</dbReference>
<dbReference type="Gene3D" id="2.60.40.10">
    <property type="entry name" value="Immunoglobulins"/>
    <property type="match status" value="1"/>
</dbReference>
<evidence type="ECO:0000256" key="7">
    <source>
        <dbReference type="ARBA" id="ARBA00023157"/>
    </source>
</evidence>
<dbReference type="InterPro" id="IPR013783">
    <property type="entry name" value="Ig-like_fold"/>
</dbReference>
<dbReference type="SUPFAM" id="SSF48726">
    <property type="entry name" value="Immunoglobulin"/>
    <property type="match status" value="1"/>
</dbReference>
<reference evidence="10 11" key="1">
    <citation type="submission" date="2024-03" db="EMBL/GenBank/DDBJ databases">
        <title>Adaptation during the transition from Ophiocordyceps entomopathogen to insect associate is accompanied by gene loss and intensified selection.</title>
        <authorList>
            <person name="Ward C.M."/>
            <person name="Onetto C.A."/>
            <person name="Borneman A.R."/>
        </authorList>
    </citation>
    <scope>NUCLEOTIDE SEQUENCE [LARGE SCALE GENOMIC DNA]</scope>
    <source>
        <strain evidence="10">AWRI1</strain>
        <tissue evidence="10">Single Adult Female</tissue>
    </source>
</reference>
<sequence length="1356" mass="153696">MILVVVVLAFTSAIGAIDLSAHPPCVFNPLCTCSRSDSNLGDVTCQGVPLAKLPSYLNRSKINSLRLSNNGLKKIDSHFLSGTGLHMLKISGNSLYDVEIDALNGLENSLRDLELSYTELIRVPSPAFNGLQRLQILNLSGNDIVDVSRENWLHVGNTLEVLILRDNAIKYVPAGAFEKLIKLKILDLSANTLIEIDADAFLSDSASSLTHLYLADNQLRYIPYVQLRTSRALKTLDLDYNFIDNVDAVPDSLAGISIDSKLLLQSLRLRYNTIRSLSASHFRRFSIIDSVDLAGNPISNIQFGTFEQMRVRYLSLANCDLSKLDVRMLRGLEEILVSLDLSGNNLGSLDSNLFSRFIALRELKTLGNSFNAFSIPDSNSGGNLLRLEVGGGADLDGQILLRDISRIKSLISITISNVEIPFTAPHQFVGYGFGVEELSISKARMKSIHARAFIHVRGLKLLDLSNNELHEIDENAFTEIGHSLNTLRLSHAFANDVKIVPHLPMKRLISLKLLDISFNSFEELPFTSFHSMYNLESVRIHDCQIKDLKLGTFQSDVHIHLKEITFSYNQLSIMKSFTFTDLPELRYLNLEENSLRTIETRAFNNLNKLRWLYLRGNRLETIELEAFSNLPELELVDLAFNNLKKFELIALDEMVGSSTFLNLNLSFNEIRQLSTNYMDNESEVPSLNIKTLDLSGNQIMDICKDYFVPIENTLTNLYLSRNRLTNTSRAVFGSLSQLQWLDLSFNKINRVDPDTMRETDEIQILNLRSNNLYDLPPNLFHGMKNLRLIDLSDNKLNFLSEYSFREDSLEVVWLAQNRFVRIPFKSFSSMVAASLRELDLSFNSIDSLYSPEFRSAAIFKSLTHMNVSSNKISRLDSQILIELPYLLSLDLSHNRPLQFVEQHPTFDRFEENLRCLSLRNTSLTYVPHLPFQKLTVLLLADNNLTNILPEAVANLTSVRVLDLSRNNFTSIPVAILSMKNLKHLNLSSNYIRTLVNNSILGGLEELRELDISYLPLRVFETGALGRLTSLRTLHASTYSEIHNFKFSKILAKNRCLRSLHIHVSGKTLDEEMEGHFSKSVREIFVYGSQLERVSDHILSGFSSPQFSLTLFGTNLESLPNDVFRNADLRLKNITVDVRNNALKYLSNPSTGLSPGSFGQTFLVSLKISRNLWTCRCDIGWVETWSRVRRQIFCRHSDLASDKSHHECLQVSDDLRMTRCDAGKSLLETMHFDLECQWSGRPILQVNAVLKESAFLPCDISPVKGDDSATLVLWYKNTVENPVYSFDKRKGILESKSHWQDDVIFKGRAYFTIMSMPTGLALQNVEEKDAGYYRCRVDFNHSPTKNQKLHLNVIGKN</sequence>
<keyword evidence="4 8" id="KW-0732">Signal</keyword>
<dbReference type="FunFam" id="3.80.10.10:FF:001167">
    <property type="entry name" value="Chaoptin"/>
    <property type="match status" value="1"/>
</dbReference>
<keyword evidence="6" id="KW-0472">Membrane</keyword>
<proteinExistence type="predicted"/>
<evidence type="ECO:0000313" key="11">
    <source>
        <dbReference type="Proteomes" id="UP001367676"/>
    </source>
</evidence>
<name>A0AAN9Y3U0_9HEMI</name>
<feature type="domain" description="Ig-like" evidence="9">
    <location>
        <begin position="1241"/>
        <end position="1351"/>
    </location>
</feature>
<feature type="signal peptide" evidence="8">
    <location>
        <begin position="1"/>
        <end position="16"/>
    </location>
</feature>
<dbReference type="InterPro" id="IPR036179">
    <property type="entry name" value="Ig-like_dom_sf"/>
</dbReference>
<dbReference type="InterPro" id="IPR007110">
    <property type="entry name" value="Ig-like_dom"/>
</dbReference>
<dbReference type="PANTHER" id="PTHR24369:SF210">
    <property type="entry name" value="CHAOPTIN-RELATED"/>
    <property type="match status" value="1"/>
</dbReference>
<keyword evidence="2" id="KW-1003">Cell membrane</keyword>